<keyword evidence="3" id="KW-1185">Reference proteome</keyword>
<gene>
    <name evidence="2" type="ORF">CLUMA_CG007897</name>
</gene>
<organism evidence="2 3">
    <name type="scientific">Clunio marinus</name>
    <dbReference type="NCBI Taxonomy" id="568069"/>
    <lineage>
        <taxon>Eukaryota</taxon>
        <taxon>Metazoa</taxon>
        <taxon>Ecdysozoa</taxon>
        <taxon>Arthropoda</taxon>
        <taxon>Hexapoda</taxon>
        <taxon>Insecta</taxon>
        <taxon>Pterygota</taxon>
        <taxon>Neoptera</taxon>
        <taxon>Endopterygota</taxon>
        <taxon>Diptera</taxon>
        <taxon>Nematocera</taxon>
        <taxon>Chironomoidea</taxon>
        <taxon>Chironomidae</taxon>
        <taxon>Clunio</taxon>
    </lineage>
</organism>
<dbReference type="AlphaFoldDB" id="A0A1J1I623"/>
<feature type="signal peptide" evidence="1">
    <location>
        <begin position="1"/>
        <end position="30"/>
    </location>
</feature>
<feature type="chain" id="PRO_5012927142" evidence="1">
    <location>
        <begin position="31"/>
        <end position="88"/>
    </location>
</feature>
<evidence type="ECO:0000256" key="1">
    <source>
        <dbReference type="SAM" id="SignalP"/>
    </source>
</evidence>
<sequence>MIRHIQFRFTTLVYCVIVLLVDCYLRVSEQHIPYCTTLHLKLNSHNAQKFFSLNAKESFLYVENGKQRDCMIARSLIVLVKQRLKAAI</sequence>
<evidence type="ECO:0000313" key="3">
    <source>
        <dbReference type="Proteomes" id="UP000183832"/>
    </source>
</evidence>
<evidence type="ECO:0000313" key="2">
    <source>
        <dbReference type="EMBL" id="CRK94390.1"/>
    </source>
</evidence>
<name>A0A1J1I623_9DIPT</name>
<proteinExistence type="predicted"/>
<dbReference type="EMBL" id="CVRI01000038">
    <property type="protein sequence ID" value="CRK94390.1"/>
    <property type="molecule type" value="Genomic_DNA"/>
</dbReference>
<reference evidence="2 3" key="1">
    <citation type="submission" date="2015-04" db="EMBL/GenBank/DDBJ databases">
        <authorList>
            <person name="Syromyatnikov M.Y."/>
            <person name="Popov V.N."/>
        </authorList>
    </citation>
    <scope>NUCLEOTIDE SEQUENCE [LARGE SCALE GENOMIC DNA]</scope>
</reference>
<protein>
    <submittedName>
        <fullName evidence="2">CLUMA_CG007897, isoform A</fullName>
    </submittedName>
</protein>
<accession>A0A1J1I623</accession>
<dbReference type="Proteomes" id="UP000183832">
    <property type="component" value="Unassembled WGS sequence"/>
</dbReference>
<keyword evidence="1" id="KW-0732">Signal</keyword>